<organism evidence="2 3">
    <name type="scientific">Streptomyces sannanensis</name>
    <dbReference type="NCBI Taxonomy" id="285536"/>
    <lineage>
        <taxon>Bacteria</taxon>
        <taxon>Bacillati</taxon>
        <taxon>Actinomycetota</taxon>
        <taxon>Actinomycetes</taxon>
        <taxon>Kitasatosporales</taxon>
        <taxon>Streptomycetaceae</taxon>
        <taxon>Streptomyces</taxon>
    </lineage>
</organism>
<reference evidence="3" key="1">
    <citation type="journal article" date="2019" name="Int. J. Syst. Evol. Microbiol.">
        <title>The Global Catalogue of Microorganisms (GCM) 10K type strain sequencing project: providing services to taxonomists for standard genome sequencing and annotation.</title>
        <authorList>
            <consortium name="The Broad Institute Genomics Platform"/>
            <consortium name="The Broad Institute Genome Sequencing Center for Infectious Disease"/>
            <person name="Wu L."/>
            <person name="Ma J."/>
        </authorList>
    </citation>
    <scope>NUCLEOTIDE SEQUENCE [LARGE SCALE GENOMIC DNA]</scope>
    <source>
        <strain evidence="3">JCM 9651</strain>
    </source>
</reference>
<dbReference type="InterPro" id="IPR010982">
    <property type="entry name" value="Lambda_DNA-bd_dom_sf"/>
</dbReference>
<dbReference type="Proteomes" id="UP001499990">
    <property type="component" value="Unassembled WGS sequence"/>
</dbReference>
<dbReference type="CDD" id="cd00093">
    <property type="entry name" value="HTH_XRE"/>
    <property type="match status" value="1"/>
</dbReference>
<feature type="domain" description="HTH cro/C1-type" evidence="1">
    <location>
        <begin position="42"/>
        <end position="95"/>
    </location>
</feature>
<dbReference type="RefSeq" id="WP_345041568.1">
    <property type="nucleotide sequence ID" value="NZ_BAAAYL010000001.1"/>
</dbReference>
<keyword evidence="3" id="KW-1185">Reference proteome</keyword>
<protein>
    <recommendedName>
        <fullName evidence="1">HTH cro/C1-type domain-containing protein</fullName>
    </recommendedName>
</protein>
<dbReference type="InterPro" id="IPR001387">
    <property type="entry name" value="Cro/C1-type_HTH"/>
</dbReference>
<dbReference type="SUPFAM" id="SSF47413">
    <property type="entry name" value="lambda repressor-like DNA-binding domains"/>
    <property type="match status" value="1"/>
</dbReference>
<evidence type="ECO:0000259" key="1">
    <source>
        <dbReference type="PROSITE" id="PS50943"/>
    </source>
</evidence>
<sequence length="107" mass="11928">MIGTGVYRTEDEFLEEFVAPEDREGVKQRAAQLIAENHGARLAELREQAHLDQEEAARRMGVSTARVAEIESGRDASLNVIKAFLLAIGYEDVELTAVRNGNRFRIA</sequence>
<gene>
    <name evidence="2" type="ORF">GCM10020367_50180</name>
</gene>
<accession>A0ABP6SHU3</accession>
<dbReference type="EMBL" id="BAAAYL010000001">
    <property type="protein sequence ID" value="GAA3376851.1"/>
    <property type="molecule type" value="Genomic_DNA"/>
</dbReference>
<dbReference type="PROSITE" id="PS50943">
    <property type="entry name" value="HTH_CROC1"/>
    <property type="match status" value="1"/>
</dbReference>
<dbReference type="SMART" id="SM00530">
    <property type="entry name" value="HTH_XRE"/>
    <property type="match status" value="1"/>
</dbReference>
<comment type="caution">
    <text evidence="2">The sequence shown here is derived from an EMBL/GenBank/DDBJ whole genome shotgun (WGS) entry which is preliminary data.</text>
</comment>
<dbReference type="Pfam" id="PF13560">
    <property type="entry name" value="HTH_31"/>
    <property type="match status" value="1"/>
</dbReference>
<dbReference type="Gene3D" id="1.10.260.40">
    <property type="entry name" value="lambda repressor-like DNA-binding domains"/>
    <property type="match status" value="1"/>
</dbReference>
<proteinExistence type="predicted"/>
<name>A0ABP6SHU3_9ACTN</name>
<evidence type="ECO:0000313" key="3">
    <source>
        <dbReference type="Proteomes" id="UP001499990"/>
    </source>
</evidence>
<evidence type="ECO:0000313" key="2">
    <source>
        <dbReference type="EMBL" id="GAA3376851.1"/>
    </source>
</evidence>